<evidence type="ECO:0000313" key="2">
    <source>
        <dbReference type="EMBL" id="SFK40290.1"/>
    </source>
</evidence>
<proteinExistence type="predicted"/>
<name>A0A1I3Z8R2_9ACTN</name>
<dbReference type="SUPFAM" id="SSF51735">
    <property type="entry name" value="NAD(P)-binding Rossmann-fold domains"/>
    <property type="match status" value="1"/>
</dbReference>
<dbReference type="GeneID" id="96301416"/>
<sequence length="121" mass="12695">MRYIVVGAGAVGGTIGGRLSQGGHDVVLVARGAHYDALSRDGLRLVTPDSAETLDIPVAREPVRLRDDDVLIGRELGIPAPANEVLRREANRSAREQLPPGSMSPRALTELIDAHAAAVSG</sequence>
<reference evidence="3" key="1">
    <citation type="submission" date="2016-10" db="EMBL/GenBank/DDBJ databases">
        <authorList>
            <person name="Varghese N."/>
            <person name="Submissions S."/>
        </authorList>
    </citation>
    <scope>NUCLEOTIDE SEQUENCE [LARGE SCALE GENOMIC DNA]</scope>
    <source>
        <strain evidence="3">CGMCC 4.2126</strain>
    </source>
</reference>
<keyword evidence="3" id="KW-1185">Reference proteome</keyword>
<accession>A0A1I3Z8R2</accession>
<dbReference type="EMBL" id="FOQY01000024">
    <property type="protein sequence ID" value="SFK40290.1"/>
    <property type="molecule type" value="Genomic_DNA"/>
</dbReference>
<dbReference type="InterPro" id="IPR013332">
    <property type="entry name" value="KPR_N"/>
</dbReference>
<dbReference type="InterPro" id="IPR036291">
    <property type="entry name" value="NAD(P)-bd_dom_sf"/>
</dbReference>
<organism evidence="2 3">
    <name type="scientific">Streptosporangium canum</name>
    <dbReference type="NCBI Taxonomy" id="324952"/>
    <lineage>
        <taxon>Bacteria</taxon>
        <taxon>Bacillati</taxon>
        <taxon>Actinomycetota</taxon>
        <taxon>Actinomycetes</taxon>
        <taxon>Streptosporangiales</taxon>
        <taxon>Streptosporangiaceae</taxon>
        <taxon>Streptosporangium</taxon>
    </lineage>
</organism>
<evidence type="ECO:0000259" key="1">
    <source>
        <dbReference type="Pfam" id="PF02558"/>
    </source>
</evidence>
<dbReference type="Gene3D" id="3.40.50.720">
    <property type="entry name" value="NAD(P)-binding Rossmann-like Domain"/>
    <property type="match status" value="1"/>
</dbReference>
<dbReference type="Proteomes" id="UP000199111">
    <property type="component" value="Unassembled WGS sequence"/>
</dbReference>
<dbReference type="Pfam" id="PF02558">
    <property type="entry name" value="ApbA"/>
    <property type="match status" value="1"/>
</dbReference>
<gene>
    <name evidence="2" type="ORF">SAMN05216275_12456</name>
</gene>
<feature type="domain" description="Ketopantoate reductase N-terminal" evidence="1">
    <location>
        <begin position="4"/>
        <end position="70"/>
    </location>
</feature>
<protein>
    <submittedName>
        <fullName evidence="2">Ketopantoate reductase PanE/ApbA</fullName>
    </submittedName>
</protein>
<dbReference type="AlphaFoldDB" id="A0A1I3Z8R2"/>
<dbReference type="RefSeq" id="WP_093890048.1">
    <property type="nucleotide sequence ID" value="NZ_FOQY01000024.1"/>
</dbReference>
<evidence type="ECO:0000313" key="3">
    <source>
        <dbReference type="Proteomes" id="UP000199111"/>
    </source>
</evidence>